<dbReference type="EC" id="2.1.2.2" evidence="6"/>
<dbReference type="GO" id="GO:0004644">
    <property type="term" value="F:phosphoribosylglycinamide formyltransferase activity"/>
    <property type="evidence" value="ECO:0007669"/>
    <property type="project" value="UniProtKB-UniRule"/>
</dbReference>
<accession>A0A1X7H300</accession>
<reference evidence="9" key="1">
    <citation type="submission" date="2017-04" db="EMBL/GenBank/DDBJ databases">
        <authorList>
            <person name="Varghese N."/>
            <person name="Submissions S."/>
        </authorList>
    </citation>
    <scope>NUCLEOTIDE SEQUENCE [LARGE SCALE GENOMIC DNA]</scope>
    <source>
        <strain evidence="9">Dd16</strain>
    </source>
</reference>
<protein>
    <recommendedName>
        <fullName evidence="6">Phosphoribosylglycinamide formyltransferase</fullName>
        <ecNumber evidence="6">2.1.2.2</ecNumber>
    </recommendedName>
    <alternativeName>
        <fullName evidence="6">5'-phosphoribosylglycinamide transformylase</fullName>
    </alternativeName>
    <alternativeName>
        <fullName evidence="6">GAR transformylase</fullName>
        <shortName evidence="6">GART</shortName>
    </alternativeName>
</protein>
<keyword evidence="9" id="KW-1185">Reference proteome</keyword>
<dbReference type="PANTHER" id="PTHR43369">
    <property type="entry name" value="PHOSPHORIBOSYLGLYCINAMIDE FORMYLTRANSFERASE"/>
    <property type="match status" value="1"/>
</dbReference>
<dbReference type="Gene3D" id="3.40.50.170">
    <property type="entry name" value="Formyl transferase, N-terminal domain"/>
    <property type="match status" value="1"/>
</dbReference>
<evidence type="ECO:0000313" key="8">
    <source>
        <dbReference type="EMBL" id="SMF78919.1"/>
    </source>
</evidence>
<feature type="active site" description="Proton donor" evidence="6">
    <location>
        <position position="113"/>
    </location>
</feature>
<evidence type="ECO:0000256" key="3">
    <source>
        <dbReference type="ARBA" id="ARBA00022755"/>
    </source>
</evidence>
<feature type="binding site" evidence="6">
    <location>
        <position position="111"/>
    </location>
    <ligand>
        <name>(6R)-10-formyltetrahydrofolate</name>
        <dbReference type="ChEBI" id="CHEBI:195366"/>
    </ligand>
</feature>
<comment type="pathway">
    <text evidence="1 6">Purine metabolism; IMP biosynthesis via de novo pathway; N(2)-formyl-N(1)-(5-phospho-D-ribosyl)glycinamide from N(1)-(5-phospho-D-ribosyl)glycinamide (10-formyl THF route): step 1/1.</text>
</comment>
<evidence type="ECO:0000256" key="6">
    <source>
        <dbReference type="HAMAP-Rule" id="MF_01930"/>
    </source>
</evidence>
<dbReference type="RefSeq" id="WP_172840892.1">
    <property type="nucleotide sequence ID" value="NZ_LT840185.1"/>
</dbReference>
<proteinExistence type="inferred from homology"/>
<evidence type="ECO:0000256" key="5">
    <source>
        <dbReference type="ARBA" id="ARBA00047664"/>
    </source>
</evidence>
<dbReference type="Proteomes" id="UP000192934">
    <property type="component" value="Chromosome I"/>
</dbReference>
<organism evidence="8 9">
    <name type="scientific">Allosphingosinicella indica</name>
    <dbReference type="NCBI Taxonomy" id="941907"/>
    <lineage>
        <taxon>Bacteria</taxon>
        <taxon>Pseudomonadati</taxon>
        <taxon>Pseudomonadota</taxon>
        <taxon>Alphaproteobacteria</taxon>
        <taxon>Sphingomonadales</taxon>
        <taxon>Sphingomonadaceae</taxon>
        <taxon>Allosphingosinicella</taxon>
    </lineage>
</organism>
<keyword evidence="3 6" id="KW-0658">Purine biosynthesis</keyword>
<dbReference type="UniPathway" id="UPA00074">
    <property type="reaction ID" value="UER00126"/>
</dbReference>
<dbReference type="InterPro" id="IPR036477">
    <property type="entry name" value="Formyl_transf_N_sf"/>
</dbReference>
<feature type="domain" description="Formyl transferase N-terminal" evidence="7">
    <location>
        <begin position="7"/>
        <end position="186"/>
    </location>
</feature>
<dbReference type="Pfam" id="PF00551">
    <property type="entry name" value="Formyl_trans_N"/>
    <property type="match status" value="1"/>
</dbReference>
<dbReference type="CDD" id="cd08645">
    <property type="entry name" value="FMT_core_GART"/>
    <property type="match status" value="1"/>
</dbReference>
<evidence type="ECO:0000256" key="1">
    <source>
        <dbReference type="ARBA" id="ARBA00005054"/>
    </source>
</evidence>
<dbReference type="SUPFAM" id="SSF53328">
    <property type="entry name" value="Formyltransferase"/>
    <property type="match status" value="1"/>
</dbReference>
<feature type="binding site" evidence="6">
    <location>
        <begin position="16"/>
        <end position="18"/>
    </location>
    <ligand>
        <name>N(1)-(5-phospho-beta-D-ribosyl)glycinamide</name>
        <dbReference type="ChEBI" id="CHEBI:143788"/>
    </ligand>
</feature>
<dbReference type="STRING" id="941907.SAMN06295910_2779"/>
<dbReference type="AlphaFoldDB" id="A0A1X7H300"/>
<evidence type="ECO:0000259" key="7">
    <source>
        <dbReference type="Pfam" id="PF00551"/>
    </source>
</evidence>
<dbReference type="InterPro" id="IPR002376">
    <property type="entry name" value="Formyl_transf_N"/>
</dbReference>
<feature type="binding site" evidence="6">
    <location>
        <begin position="94"/>
        <end position="97"/>
    </location>
    <ligand>
        <name>(6R)-10-formyltetrahydrofolate</name>
        <dbReference type="ChEBI" id="CHEBI:195366"/>
    </ligand>
</feature>
<evidence type="ECO:0000256" key="4">
    <source>
        <dbReference type="ARBA" id="ARBA00038440"/>
    </source>
</evidence>
<gene>
    <name evidence="6" type="primary">purN</name>
    <name evidence="8" type="ORF">SAMN06295910_2779</name>
</gene>
<dbReference type="EMBL" id="LT840185">
    <property type="protein sequence ID" value="SMF78919.1"/>
    <property type="molecule type" value="Genomic_DNA"/>
</dbReference>
<evidence type="ECO:0000256" key="2">
    <source>
        <dbReference type="ARBA" id="ARBA00022679"/>
    </source>
</evidence>
<keyword evidence="2 6" id="KW-0808">Transferase</keyword>
<dbReference type="InterPro" id="IPR001555">
    <property type="entry name" value="GART_AS"/>
</dbReference>
<evidence type="ECO:0000313" key="9">
    <source>
        <dbReference type="Proteomes" id="UP000192934"/>
    </source>
</evidence>
<comment type="function">
    <text evidence="6">Catalyzes the transfer of a formyl group from 10-formyltetrahydrofolate to 5-phospho-ribosyl-glycinamide (GAR), producing 5-phospho-ribosyl-N-formylglycinamide (FGAR) and tetrahydrofolate.</text>
</comment>
<comment type="similarity">
    <text evidence="4 6">Belongs to the GART family.</text>
</comment>
<sequence>MTAERVRVGVLLSGRGTNLAALVEHRRRDPDRAYDIVAVASNVPEARGLVLAKRYGIPTWAQSHKGLERAAFDDLVDAELRAREVEVVALAGYMRLLSPEFIRKWEGRILNIHPSLLPLHKGLDTHRRALMAGDLEAGCSVHVVTEDLDDGPVVAQARVRIAARDDADSLGARVLAEEHKLYPEALNAFCRAFIGRPPE</sequence>
<dbReference type="GO" id="GO:0006189">
    <property type="term" value="P:'de novo' IMP biosynthetic process"/>
    <property type="evidence" value="ECO:0007669"/>
    <property type="project" value="UniProtKB-UniRule"/>
</dbReference>
<dbReference type="PANTHER" id="PTHR43369:SF2">
    <property type="entry name" value="PHOSPHORIBOSYLGLYCINAMIDE FORMYLTRANSFERASE"/>
    <property type="match status" value="1"/>
</dbReference>
<feature type="binding site" evidence="6">
    <location>
        <position position="69"/>
    </location>
    <ligand>
        <name>(6R)-10-formyltetrahydrofolate</name>
        <dbReference type="ChEBI" id="CHEBI:195366"/>
    </ligand>
</feature>
<dbReference type="PROSITE" id="PS00373">
    <property type="entry name" value="GART"/>
    <property type="match status" value="1"/>
</dbReference>
<dbReference type="HAMAP" id="MF_01930">
    <property type="entry name" value="PurN"/>
    <property type="match status" value="1"/>
</dbReference>
<dbReference type="GO" id="GO:0005829">
    <property type="term" value="C:cytosol"/>
    <property type="evidence" value="ECO:0007669"/>
    <property type="project" value="TreeGrafter"/>
</dbReference>
<dbReference type="NCBIfam" id="TIGR00639">
    <property type="entry name" value="PurN"/>
    <property type="match status" value="1"/>
</dbReference>
<name>A0A1X7H300_9SPHN</name>
<dbReference type="InterPro" id="IPR004607">
    <property type="entry name" value="GART"/>
</dbReference>
<feature type="site" description="Raises pKa of active site His" evidence="6">
    <location>
        <position position="149"/>
    </location>
</feature>
<comment type="catalytic activity">
    <reaction evidence="5 6">
        <text>N(1)-(5-phospho-beta-D-ribosyl)glycinamide + (6R)-10-formyltetrahydrofolate = N(2)-formyl-N(1)-(5-phospho-beta-D-ribosyl)glycinamide + (6S)-5,6,7,8-tetrahydrofolate + H(+)</text>
        <dbReference type="Rhea" id="RHEA:15053"/>
        <dbReference type="ChEBI" id="CHEBI:15378"/>
        <dbReference type="ChEBI" id="CHEBI:57453"/>
        <dbReference type="ChEBI" id="CHEBI:143788"/>
        <dbReference type="ChEBI" id="CHEBI:147286"/>
        <dbReference type="ChEBI" id="CHEBI:195366"/>
        <dbReference type="EC" id="2.1.2.2"/>
    </reaction>
</comment>